<evidence type="ECO:0000313" key="8">
    <source>
        <dbReference type="Proteomes" id="UP001152300"/>
    </source>
</evidence>
<accession>A0A9X0AEK1</accession>
<gene>
    <name evidence="7" type="ORF">OCU04_010360</name>
</gene>
<dbReference type="PANTHER" id="PTHR45969">
    <property type="entry name" value="RING ZINC FINGER PROTEIN-RELATED"/>
    <property type="match status" value="1"/>
</dbReference>
<dbReference type="GO" id="GO:0008270">
    <property type="term" value="F:zinc ion binding"/>
    <property type="evidence" value="ECO:0007669"/>
    <property type="project" value="UniProtKB-KW"/>
</dbReference>
<keyword evidence="3" id="KW-0862">Zinc</keyword>
<feature type="compositionally biased region" description="Polar residues" evidence="5">
    <location>
        <begin position="214"/>
        <end position="237"/>
    </location>
</feature>
<reference evidence="7" key="1">
    <citation type="submission" date="2022-11" db="EMBL/GenBank/DDBJ databases">
        <title>Genome Resource of Sclerotinia nivalis Strain SnTB1, a Plant Pathogen Isolated from American Ginseng.</title>
        <authorList>
            <person name="Fan S."/>
        </authorList>
    </citation>
    <scope>NUCLEOTIDE SEQUENCE</scope>
    <source>
        <strain evidence="7">SnTB1</strain>
    </source>
</reference>
<evidence type="ECO:0000256" key="3">
    <source>
        <dbReference type="ARBA" id="ARBA00022833"/>
    </source>
</evidence>
<protein>
    <recommendedName>
        <fullName evidence="6">RING-type domain-containing protein</fullName>
    </recommendedName>
</protein>
<feature type="compositionally biased region" description="Acidic residues" evidence="5">
    <location>
        <begin position="122"/>
        <end position="134"/>
    </location>
</feature>
<dbReference type="PROSITE" id="PS50089">
    <property type="entry name" value="ZF_RING_2"/>
    <property type="match status" value="1"/>
</dbReference>
<feature type="compositionally biased region" description="Low complexity" evidence="5">
    <location>
        <begin position="182"/>
        <end position="191"/>
    </location>
</feature>
<name>A0A9X0AEK1_9HELO</name>
<feature type="compositionally biased region" description="Basic and acidic residues" evidence="5">
    <location>
        <begin position="13"/>
        <end position="22"/>
    </location>
</feature>
<evidence type="ECO:0000313" key="7">
    <source>
        <dbReference type="EMBL" id="KAJ8061297.1"/>
    </source>
</evidence>
<proteinExistence type="predicted"/>
<comment type="caution">
    <text evidence="7">The sequence shown here is derived from an EMBL/GenBank/DDBJ whole genome shotgun (WGS) entry which is preliminary data.</text>
</comment>
<evidence type="ECO:0000256" key="4">
    <source>
        <dbReference type="PROSITE-ProRule" id="PRU00175"/>
    </source>
</evidence>
<dbReference type="PANTHER" id="PTHR45969:SF53">
    <property type="entry name" value="EMB|CAB89405.1-RELATED"/>
    <property type="match status" value="1"/>
</dbReference>
<feature type="compositionally biased region" description="Low complexity" evidence="5">
    <location>
        <begin position="61"/>
        <end position="96"/>
    </location>
</feature>
<keyword evidence="2 4" id="KW-0863">Zinc-finger</keyword>
<keyword evidence="1" id="KW-0479">Metal-binding</keyword>
<evidence type="ECO:0000256" key="5">
    <source>
        <dbReference type="SAM" id="MobiDB-lite"/>
    </source>
</evidence>
<feature type="region of interest" description="Disordered" evidence="5">
    <location>
        <begin position="13"/>
        <end position="197"/>
    </location>
</feature>
<evidence type="ECO:0000256" key="2">
    <source>
        <dbReference type="ARBA" id="ARBA00022771"/>
    </source>
</evidence>
<feature type="compositionally biased region" description="Polar residues" evidence="5">
    <location>
        <begin position="97"/>
        <end position="110"/>
    </location>
</feature>
<dbReference type="GO" id="GO:0016567">
    <property type="term" value="P:protein ubiquitination"/>
    <property type="evidence" value="ECO:0007669"/>
    <property type="project" value="TreeGrafter"/>
</dbReference>
<evidence type="ECO:0000259" key="6">
    <source>
        <dbReference type="PROSITE" id="PS50089"/>
    </source>
</evidence>
<dbReference type="SUPFAM" id="SSF57850">
    <property type="entry name" value="RING/U-box"/>
    <property type="match status" value="1"/>
</dbReference>
<dbReference type="Pfam" id="PF13639">
    <property type="entry name" value="zf-RING_2"/>
    <property type="match status" value="1"/>
</dbReference>
<keyword evidence="8" id="KW-1185">Reference proteome</keyword>
<dbReference type="InterPro" id="IPR013083">
    <property type="entry name" value="Znf_RING/FYVE/PHD"/>
</dbReference>
<dbReference type="GO" id="GO:0061630">
    <property type="term" value="F:ubiquitin protein ligase activity"/>
    <property type="evidence" value="ECO:0007669"/>
    <property type="project" value="TreeGrafter"/>
</dbReference>
<feature type="region of interest" description="Disordered" evidence="5">
    <location>
        <begin position="209"/>
        <end position="250"/>
    </location>
</feature>
<dbReference type="OrthoDB" id="3563847at2759"/>
<evidence type="ECO:0000256" key="1">
    <source>
        <dbReference type="ARBA" id="ARBA00022723"/>
    </source>
</evidence>
<dbReference type="InterPro" id="IPR001841">
    <property type="entry name" value="Znf_RING"/>
</dbReference>
<dbReference type="Proteomes" id="UP001152300">
    <property type="component" value="Unassembled WGS sequence"/>
</dbReference>
<feature type="compositionally biased region" description="Polar residues" evidence="5">
    <location>
        <begin position="165"/>
        <end position="174"/>
    </location>
</feature>
<feature type="domain" description="RING-type" evidence="6">
    <location>
        <begin position="338"/>
        <end position="384"/>
    </location>
</feature>
<dbReference type="EMBL" id="JAPEIS010000012">
    <property type="protein sequence ID" value="KAJ8061297.1"/>
    <property type="molecule type" value="Genomic_DNA"/>
</dbReference>
<organism evidence="7 8">
    <name type="scientific">Sclerotinia nivalis</name>
    <dbReference type="NCBI Taxonomy" id="352851"/>
    <lineage>
        <taxon>Eukaryota</taxon>
        <taxon>Fungi</taxon>
        <taxon>Dikarya</taxon>
        <taxon>Ascomycota</taxon>
        <taxon>Pezizomycotina</taxon>
        <taxon>Leotiomycetes</taxon>
        <taxon>Helotiales</taxon>
        <taxon>Sclerotiniaceae</taxon>
        <taxon>Sclerotinia</taxon>
    </lineage>
</organism>
<dbReference type="AlphaFoldDB" id="A0A9X0AEK1"/>
<dbReference type="Gene3D" id="3.30.40.10">
    <property type="entry name" value="Zinc/RING finger domain, C3HC4 (zinc finger)"/>
    <property type="match status" value="1"/>
</dbReference>
<sequence length="395" mass="44525">MSLLDRIRENFKARAERKRQATDEINNPENEDTSSENVAKQNPALLDEATSSEVRTSEENVTSYTTRRSTQRTSNVNSRVTEESSASTSTSTSTTTNHRALSTRPLQATTRRGPALHNDLSEDHDNEDDNDDDSSTASLFPVSRSHGHSNNMSSRPSIIRHSSRQTNGLHRQSMNNRRRNNNRFSPDNNNNLSVEHHDNFGAPLERVDARQPHPSLSTGMQDQVGNQMGGNSEQPHSGSDAENPDFEDTWANNDRLTNYLAPLLGLPQAPIPYPQQLRTVPIFHPQFSPSQHPHRQARVHHAIIFNQVPDNLDFEDIAWDTAIERALIPTVDTERDSCVICEDPYDVGEHRPVKVPGCVHVFGELCIKRWLKENHDKMTCPICRNFVDIPAVRLA</sequence>